<proteinExistence type="predicted"/>
<evidence type="ECO:0000313" key="2">
    <source>
        <dbReference type="Proteomes" id="UP000886595"/>
    </source>
</evidence>
<sequence>MVTAPFRQRLKADSMFILSGFDVVPCNQNFGLSDSLLTIRFRRQDTTCEDQSKISSAFQCRRSFKSSSRSKEEASTMFPEKN</sequence>
<dbReference type="EMBL" id="JAAMPC010000006">
    <property type="protein sequence ID" value="KAG2307194.1"/>
    <property type="molecule type" value="Genomic_DNA"/>
</dbReference>
<evidence type="ECO:0000313" key="1">
    <source>
        <dbReference type="EMBL" id="KAG2307194.1"/>
    </source>
</evidence>
<dbReference type="AlphaFoldDB" id="A0A8X7SLD5"/>
<protein>
    <submittedName>
        <fullName evidence="1">Uncharacterized protein</fullName>
    </submittedName>
</protein>
<comment type="caution">
    <text evidence="1">The sequence shown here is derived from an EMBL/GenBank/DDBJ whole genome shotgun (WGS) entry which is preliminary data.</text>
</comment>
<keyword evidence="2" id="KW-1185">Reference proteome</keyword>
<name>A0A8X7SLD5_BRACI</name>
<gene>
    <name evidence="1" type="ORF">Bca52824_026942</name>
</gene>
<accession>A0A8X7SLD5</accession>
<organism evidence="1 2">
    <name type="scientific">Brassica carinata</name>
    <name type="common">Ethiopian mustard</name>
    <name type="synonym">Abyssinian cabbage</name>
    <dbReference type="NCBI Taxonomy" id="52824"/>
    <lineage>
        <taxon>Eukaryota</taxon>
        <taxon>Viridiplantae</taxon>
        <taxon>Streptophyta</taxon>
        <taxon>Embryophyta</taxon>
        <taxon>Tracheophyta</taxon>
        <taxon>Spermatophyta</taxon>
        <taxon>Magnoliopsida</taxon>
        <taxon>eudicotyledons</taxon>
        <taxon>Gunneridae</taxon>
        <taxon>Pentapetalae</taxon>
        <taxon>rosids</taxon>
        <taxon>malvids</taxon>
        <taxon>Brassicales</taxon>
        <taxon>Brassicaceae</taxon>
        <taxon>Brassiceae</taxon>
        <taxon>Brassica</taxon>
    </lineage>
</organism>
<reference evidence="1 2" key="1">
    <citation type="submission" date="2020-02" db="EMBL/GenBank/DDBJ databases">
        <authorList>
            <person name="Ma Q."/>
            <person name="Huang Y."/>
            <person name="Song X."/>
            <person name="Pei D."/>
        </authorList>
    </citation>
    <scope>NUCLEOTIDE SEQUENCE [LARGE SCALE GENOMIC DNA]</scope>
    <source>
        <strain evidence="1">Sxm20200214</strain>
        <tissue evidence="1">Leaf</tissue>
    </source>
</reference>
<dbReference type="Proteomes" id="UP000886595">
    <property type="component" value="Unassembled WGS sequence"/>
</dbReference>